<name>A0A834N1L5_VESPE</name>
<comment type="caution">
    <text evidence="1">The sequence shown here is derived from an EMBL/GenBank/DDBJ whole genome shotgun (WGS) entry which is preliminary data.</text>
</comment>
<keyword evidence="2" id="KW-1185">Reference proteome</keyword>
<gene>
    <name evidence="1" type="ORF">H0235_017479</name>
</gene>
<proteinExistence type="predicted"/>
<dbReference type="Proteomes" id="UP000600918">
    <property type="component" value="Unassembled WGS sequence"/>
</dbReference>
<reference evidence="1" key="1">
    <citation type="journal article" date="2020" name="G3 (Bethesda)">
        <title>High-Quality Assemblies for Three Invasive Social Wasps from the &lt;i&gt;Vespula&lt;/i&gt; Genus.</title>
        <authorList>
            <person name="Harrop T.W.R."/>
            <person name="Guhlin J."/>
            <person name="McLaughlin G.M."/>
            <person name="Permina E."/>
            <person name="Stockwell P."/>
            <person name="Gilligan J."/>
            <person name="Le Lec M.F."/>
            <person name="Gruber M.A.M."/>
            <person name="Quinn O."/>
            <person name="Lovegrove M."/>
            <person name="Duncan E.J."/>
            <person name="Remnant E.J."/>
            <person name="Van Eeckhoven J."/>
            <person name="Graham B."/>
            <person name="Knapp R.A."/>
            <person name="Langford K.W."/>
            <person name="Kronenberg Z."/>
            <person name="Press M.O."/>
            <person name="Eacker S.M."/>
            <person name="Wilson-Rankin E.E."/>
            <person name="Purcell J."/>
            <person name="Lester P.J."/>
            <person name="Dearden P.K."/>
        </authorList>
    </citation>
    <scope>NUCLEOTIDE SEQUENCE</scope>
    <source>
        <strain evidence="1">Volc-1</strain>
    </source>
</reference>
<protein>
    <submittedName>
        <fullName evidence="1">Uncharacterized protein</fullName>
    </submittedName>
</protein>
<organism evidence="1 2">
    <name type="scientific">Vespula pensylvanica</name>
    <name type="common">Western yellow jacket</name>
    <name type="synonym">Wasp</name>
    <dbReference type="NCBI Taxonomy" id="30213"/>
    <lineage>
        <taxon>Eukaryota</taxon>
        <taxon>Metazoa</taxon>
        <taxon>Ecdysozoa</taxon>
        <taxon>Arthropoda</taxon>
        <taxon>Hexapoda</taxon>
        <taxon>Insecta</taxon>
        <taxon>Pterygota</taxon>
        <taxon>Neoptera</taxon>
        <taxon>Endopterygota</taxon>
        <taxon>Hymenoptera</taxon>
        <taxon>Apocrita</taxon>
        <taxon>Aculeata</taxon>
        <taxon>Vespoidea</taxon>
        <taxon>Vespidae</taxon>
        <taxon>Vespinae</taxon>
        <taxon>Vespula</taxon>
    </lineage>
</organism>
<dbReference type="AlphaFoldDB" id="A0A834N1L5"/>
<evidence type="ECO:0000313" key="2">
    <source>
        <dbReference type="Proteomes" id="UP000600918"/>
    </source>
</evidence>
<sequence length="130" mass="15177">MDHLNFAKDYVLWKRKWQSVIFSDKKRFNLDSLDGFNLSMILGKNNYQKILQIMGRIKVVKKTVNITATEKPVIIRITSNSTITSREIVCEAGFTVNIQSVHRVLQKYLNIEFKNCWGELARAIQQWEAV</sequence>
<evidence type="ECO:0000313" key="1">
    <source>
        <dbReference type="EMBL" id="KAF7392480.1"/>
    </source>
</evidence>
<dbReference type="EMBL" id="JACSDY010000022">
    <property type="protein sequence ID" value="KAF7392480.1"/>
    <property type="molecule type" value="Genomic_DNA"/>
</dbReference>
<accession>A0A834N1L5</accession>